<sequence length="910" mass="101212">MGQIVKRKKKGRPSKADLARRPISPTPETESEIRRSIRRRNVRYDIDYYEDYFDEEDDDDDDEEEKRREKKLKLVLKLNNQSSRDSAEPARSRSRSRSRSSARADRASDDEDDGDDDDEEEDKPLKKRKINDGDVSESEEEEEDNYEEEERGRKMEAKVQGSVPGTPTDHHPSAVPLPDKKSLELILDKLQKKDTYGVYAEPVDPEELPDYHEVIEHPMDFATVRKKLGNESYTTLDQFESDVFLICSNAMQYNASDTVYHKQARTIQELATKKFHRLRVGIERAEKEVKPEKEVKLEKEHKLEKDLKSEQKARSNFLAKKQTKKPFSRTIQEPVGSDFSSGATLATAGDMQNGSVAIHAGGCERPSNNDGLVEGNSSLVDNQDKVEELSSGKGLLSKLGRKPFVLDENRRATYNISNQPVIQSESIFTTFEGEIKQLVAVGLHAEYSYARSLARFSATLGPVAWKVASQRIEQALPPGYKFGRGWVGEYEPLPTPVLMLESCTQKESALFTKLHAISDVRKDDIAFKTPAPVKMNAVGRPISEGNASSFRPVNGPTSEGKTSLFASSAGTKSRTPVSAVNPQQNPFSRTFAEPESKVSKQVELNLPPSASQNNVDLVAGKQFSNKLDSAASRSSEMVSRNMNLLQSLPPMQWTNNGVISGGLPNGKVTSTRGTTGVSSPSSDNVSNPMARAATYFHHVQEQGLTDPVQLMKMLNEKAQKQQNSSNQSSISTPPVMPTVPSARRDDSTNATQAAARAWMSIGAGGVKQVNENSSSPKNQISAESLYNPARELYPQMSRVRGEFPPIGMQQFQSEKNSFPLQGFAPQPVHTVNESQFLNRPMVFPHFVATDLSRFQMQSPWRGLNPHTQPRQKQETLPPDLNISFQSPGSPVKQSSSVLVDSQQPDLALQL</sequence>
<evidence type="ECO:0000313" key="5">
    <source>
        <dbReference type="EMBL" id="KAI9187143.1"/>
    </source>
</evidence>
<feature type="compositionally biased region" description="Polar residues" evidence="3">
    <location>
        <begin position="882"/>
        <end position="904"/>
    </location>
</feature>
<dbReference type="PROSITE" id="PS00633">
    <property type="entry name" value="BROMODOMAIN_1"/>
    <property type="match status" value="1"/>
</dbReference>
<feature type="compositionally biased region" description="Low complexity" evidence="3">
    <location>
        <begin position="720"/>
        <end position="729"/>
    </location>
</feature>
<proteinExistence type="predicted"/>
<dbReference type="InterPro" id="IPR036427">
    <property type="entry name" value="Bromodomain-like_sf"/>
</dbReference>
<evidence type="ECO:0000259" key="4">
    <source>
        <dbReference type="PROSITE" id="PS50014"/>
    </source>
</evidence>
<feature type="compositionally biased region" description="Polar residues" evidence="3">
    <location>
        <begin position="546"/>
        <end position="588"/>
    </location>
</feature>
<keyword evidence="6" id="KW-1185">Reference proteome</keyword>
<name>A0AAD5NY96_ACENE</name>
<dbReference type="EMBL" id="JAJSOW010000100">
    <property type="protein sequence ID" value="KAI9187143.1"/>
    <property type="molecule type" value="Genomic_DNA"/>
</dbReference>
<dbReference type="PANTHER" id="PTHR22881">
    <property type="entry name" value="BROMODOMAIN CONTAINING PROTEIN"/>
    <property type="match status" value="1"/>
</dbReference>
<feature type="region of interest" description="Disordered" evidence="3">
    <location>
        <begin position="859"/>
        <end position="910"/>
    </location>
</feature>
<feature type="compositionally biased region" description="Acidic residues" evidence="3">
    <location>
        <begin position="134"/>
        <end position="149"/>
    </location>
</feature>
<feature type="region of interest" description="Disordered" evidence="3">
    <location>
        <begin position="1"/>
        <end position="177"/>
    </location>
</feature>
<dbReference type="CDD" id="cd04369">
    <property type="entry name" value="Bromodomain"/>
    <property type="match status" value="1"/>
</dbReference>
<dbReference type="InterPro" id="IPR018359">
    <property type="entry name" value="Bromodomain_CS"/>
</dbReference>
<comment type="caution">
    <text evidence="5">The sequence shown here is derived from an EMBL/GenBank/DDBJ whole genome shotgun (WGS) entry which is preliminary data.</text>
</comment>
<keyword evidence="1 2" id="KW-0103">Bromodomain</keyword>
<feature type="compositionally biased region" description="Low complexity" evidence="3">
    <location>
        <begin position="75"/>
        <end position="84"/>
    </location>
</feature>
<evidence type="ECO:0000256" key="2">
    <source>
        <dbReference type="PROSITE-ProRule" id="PRU00035"/>
    </source>
</evidence>
<evidence type="ECO:0000256" key="3">
    <source>
        <dbReference type="SAM" id="MobiDB-lite"/>
    </source>
</evidence>
<dbReference type="Pfam" id="PF00439">
    <property type="entry name" value="Bromodomain"/>
    <property type="match status" value="1"/>
</dbReference>
<dbReference type="AlphaFoldDB" id="A0AAD5NY96"/>
<evidence type="ECO:0000256" key="1">
    <source>
        <dbReference type="ARBA" id="ARBA00023117"/>
    </source>
</evidence>
<feature type="compositionally biased region" description="Acidic residues" evidence="3">
    <location>
        <begin position="108"/>
        <end position="122"/>
    </location>
</feature>
<evidence type="ECO:0000313" key="6">
    <source>
        <dbReference type="Proteomes" id="UP001064489"/>
    </source>
</evidence>
<dbReference type="InterPro" id="IPR051831">
    <property type="entry name" value="Bromodomain_contain_prot"/>
</dbReference>
<feature type="region of interest" description="Disordered" evidence="3">
    <location>
        <begin position="546"/>
        <end position="595"/>
    </location>
</feature>
<organism evidence="5 6">
    <name type="scientific">Acer negundo</name>
    <name type="common">Box elder</name>
    <dbReference type="NCBI Taxonomy" id="4023"/>
    <lineage>
        <taxon>Eukaryota</taxon>
        <taxon>Viridiplantae</taxon>
        <taxon>Streptophyta</taxon>
        <taxon>Embryophyta</taxon>
        <taxon>Tracheophyta</taxon>
        <taxon>Spermatophyta</taxon>
        <taxon>Magnoliopsida</taxon>
        <taxon>eudicotyledons</taxon>
        <taxon>Gunneridae</taxon>
        <taxon>Pentapetalae</taxon>
        <taxon>rosids</taxon>
        <taxon>malvids</taxon>
        <taxon>Sapindales</taxon>
        <taxon>Sapindaceae</taxon>
        <taxon>Hippocastanoideae</taxon>
        <taxon>Acereae</taxon>
        <taxon>Acer</taxon>
    </lineage>
</organism>
<feature type="domain" description="Bromo" evidence="4">
    <location>
        <begin position="191"/>
        <end position="261"/>
    </location>
</feature>
<accession>A0AAD5NY96</accession>
<dbReference type="PRINTS" id="PR00503">
    <property type="entry name" value="BROMODOMAIN"/>
</dbReference>
<protein>
    <recommendedName>
        <fullName evidence="4">Bromo domain-containing protein</fullName>
    </recommendedName>
</protein>
<dbReference type="SMART" id="SM00297">
    <property type="entry name" value="BROMO"/>
    <property type="match status" value="1"/>
</dbReference>
<dbReference type="InterPro" id="IPR001487">
    <property type="entry name" value="Bromodomain"/>
</dbReference>
<dbReference type="PANTHER" id="PTHR22881:SF42">
    <property type="entry name" value="DNA-BINDING BROMODOMAIN-CONTAINING PROTEIN"/>
    <property type="match status" value="1"/>
</dbReference>
<feature type="compositionally biased region" description="Basic residues" evidence="3">
    <location>
        <begin position="1"/>
        <end position="13"/>
    </location>
</feature>
<dbReference type="Proteomes" id="UP001064489">
    <property type="component" value="Chromosome 3"/>
</dbReference>
<feature type="region of interest" description="Disordered" evidence="3">
    <location>
        <begin position="717"/>
        <end position="752"/>
    </location>
</feature>
<feature type="compositionally biased region" description="Basic and acidic residues" evidence="3">
    <location>
        <begin position="168"/>
        <end position="177"/>
    </location>
</feature>
<dbReference type="PROSITE" id="PS50014">
    <property type="entry name" value="BROMODOMAIN_2"/>
    <property type="match status" value="1"/>
</dbReference>
<reference evidence="5" key="1">
    <citation type="journal article" date="2022" name="Plant J.">
        <title>Strategies of tolerance reflected in two North American maple genomes.</title>
        <authorList>
            <person name="McEvoy S.L."/>
            <person name="Sezen U.U."/>
            <person name="Trouern-Trend A."/>
            <person name="McMahon S.M."/>
            <person name="Schaberg P.G."/>
            <person name="Yang J."/>
            <person name="Wegrzyn J.L."/>
            <person name="Swenson N.G."/>
        </authorList>
    </citation>
    <scope>NUCLEOTIDE SEQUENCE</scope>
    <source>
        <strain evidence="5">91603</strain>
    </source>
</reference>
<dbReference type="SUPFAM" id="SSF47370">
    <property type="entry name" value="Bromodomain"/>
    <property type="match status" value="1"/>
</dbReference>
<gene>
    <name evidence="5" type="ORF">LWI28_024911</name>
</gene>
<reference evidence="5" key="2">
    <citation type="submission" date="2023-02" db="EMBL/GenBank/DDBJ databases">
        <authorList>
            <person name="Swenson N.G."/>
            <person name="Wegrzyn J.L."/>
            <person name="Mcevoy S.L."/>
        </authorList>
    </citation>
    <scope>NUCLEOTIDE SEQUENCE</scope>
    <source>
        <strain evidence="5">91603</strain>
        <tissue evidence="5">Leaf</tissue>
    </source>
</reference>
<dbReference type="Gene3D" id="1.20.920.10">
    <property type="entry name" value="Bromodomain-like"/>
    <property type="match status" value="1"/>
</dbReference>
<feature type="compositionally biased region" description="Acidic residues" evidence="3">
    <location>
        <begin position="47"/>
        <end position="64"/>
    </location>
</feature>